<evidence type="ECO:0000313" key="1">
    <source>
        <dbReference type="EMBL" id="KAK3851729.1"/>
    </source>
</evidence>
<accession>A0AAE1EGQ5</accession>
<gene>
    <name evidence="1" type="ORF">Pcinc_041635</name>
</gene>
<feature type="non-terminal residue" evidence="1">
    <location>
        <position position="1"/>
    </location>
</feature>
<organism evidence="1 2">
    <name type="scientific">Petrolisthes cinctipes</name>
    <name type="common">Flat porcelain crab</name>
    <dbReference type="NCBI Taxonomy" id="88211"/>
    <lineage>
        <taxon>Eukaryota</taxon>
        <taxon>Metazoa</taxon>
        <taxon>Ecdysozoa</taxon>
        <taxon>Arthropoda</taxon>
        <taxon>Crustacea</taxon>
        <taxon>Multicrustacea</taxon>
        <taxon>Malacostraca</taxon>
        <taxon>Eumalacostraca</taxon>
        <taxon>Eucarida</taxon>
        <taxon>Decapoda</taxon>
        <taxon>Pleocyemata</taxon>
        <taxon>Anomura</taxon>
        <taxon>Galatheoidea</taxon>
        <taxon>Porcellanidae</taxon>
        <taxon>Petrolisthes</taxon>
    </lineage>
</organism>
<proteinExistence type="predicted"/>
<comment type="caution">
    <text evidence="1">The sequence shown here is derived from an EMBL/GenBank/DDBJ whole genome shotgun (WGS) entry which is preliminary data.</text>
</comment>
<protein>
    <submittedName>
        <fullName evidence="1">Uncharacterized protein</fullName>
    </submittedName>
</protein>
<dbReference type="AlphaFoldDB" id="A0AAE1EGQ5"/>
<name>A0AAE1EGQ5_PETCI</name>
<evidence type="ECO:0000313" key="2">
    <source>
        <dbReference type="Proteomes" id="UP001286313"/>
    </source>
</evidence>
<dbReference type="EMBL" id="JAWQEG010007758">
    <property type="protein sequence ID" value="KAK3851729.1"/>
    <property type="molecule type" value="Genomic_DNA"/>
</dbReference>
<dbReference type="Proteomes" id="UP001286313">
    <property type="component" value="Unassembled WGS sequence"/>
</dbReference>
<keyword evidence="2" id="KW-1185">Reference proteome</keyword>
<sequence>PRRSGLPSGTDNTEDTFFRAAGRSLEIVLLSREDRAREMAAFKIAAWGKIICNEMTDSGHTLPLPPGDWCMQVRGGQVAGQGKPRDYDGRSVG</sequence>
<reference evidence="1" key="1">
    <citation type="submission" date="2023-10" db="EMBL/GenBank/DDBJ databases">
        <title>Genome assemblies of two species of porcelain crab, Petrolisthes cinctipes and Petrolisthes manimaculis (Anomura: Porcellanidae).</title>
        <authorList>
            <person name="Angst P."/>
        </authorList>
    </citation>
    <scope>NUCLEOTIDE SEQUENCE</scope>
    <source>
        <strain evidence="1">PB745_01</strain>
        <tissue evidence="1">Gill</tissue>
    </source>
</reference>